<accession>A0A8J8M7N8</accession>
<evidence type="ECO:0000259" key="6">
    <source>
        <dbReference type="Pfam" id="PF19289"/>
    </source>
</evidence>
<dbReference type="GO" id="GO:0005829">
    <property type="term" value="C:cytosol"/>
    <property type="evidence" value="ECO:0007669"/>
    <property type="project" value="TreeGrafter"/>
</dbReference>
<evidence type="ECO:0000313" key="9">
    <source>
        <dbReference type="Proteomes" id="UP000677305"/>
    </source>
</evidence>
<keyword evidence="9" id="KW-1185">Reference proteome</keyword>
<dbReference type="GO" id="GO:0006508">
    <property type="term" value="P:proteolysis"/>
    <property type="evidence" value="ECO:0007669"/>
    <property type="project" value="UniProtKB-KW"/>
</dbReference>
<reference evidence="8 9" key="1">
    <citation type="submission" date="2020-07" db="EMBL/GenBank/DDBJ databases">
        <title>Vallitalea guaymasensis genome.</title>
        <authorList>
            <person name="Postec A."/>
        </authorList>
    </citation>
    <scope>NUCLEOTIDE SEQUENCE [LARGE SCALE GENOMIC DNA]</scope>
    <source>
        <strain evidence="8 9">Ra1766G1</strain>
    </source>
</reference>
<dbReference type="SUPFAM" id="SSF111283">
    <property type="entry name" value="Putative modulator of DNA gyrase, PmbA/TldD"/>
    <property type="match status" value="1"/>
</dbReference>
<keyword evidence="4" id="KW-0482">Metalloprotease</keyword>
<dbReference type="InterPro" id="IPR025502">
    <property type="entry name" value="TldD"/>
</dbReference>
<dbReference type="AlphaFoldDB" id="A0A8J8M7N8"/>
<sequence length="463" mass="49979">MLSKSLVEDVLTAAVSTGGDFAEIFAEDRNDTQLSLVGGKLEKSVSGKIYGIGIRIFNGLNCVYAYTNNSTRDNLIKVAKEAASAIKGAKYNLVLNFNKGEARNIHPIKIMPSSISKFNKVDLMRSAYEAAKGYDPLISQVKVQYLDHNQKVFIANTEGTFVEDNRIRSRIMIQSIASRNGEMQTGIHGPGAQMGYEFFDKIDVNGYAEDSARMAKTMLLADYCPSGKIPVIINNCFGGVLFHESCGHGLEATSVAKKSSVFADKLGEQVASELVTAIDDGTIPNAWGSINIDDEGSKARKNVLIENGILKGYMIDKFNGRRMNMESTGSGRRESYRFAPTSRMTNTYIAAGKSTREEIIANTEYGLFAKSLGGGSVNTSTGEFNFAVTEGYIVKNGKIDRPVRGATLIGTGIEVLEKIDMVGNNVDHGQGMCGSISGSIPVNVGQPTIRVSKMTVGGRDGDK</sequence>
<dbReference type="RefSeq" id="WP_212692142.1">
    <property type="nucleotide sequence ID" value="NZ_CP058561.1"/>
</dbReference>
<dbReference type="Gene3D" id="3.30.2290.10">
    <property type="entry name" value="PmbA/TldD superfamily"/>
    <property type="match status" value="1"/>
</dbReference>
<dbReference type="InterPro" id="IPR045569">
    <property type="entry name" value="Metalloprtase-TldD/E_C"/>
</dbReference>
<name>A0A8J8M7N8_9FIRM</name>
<feature type="domain" description="Metalloprotease TldD/E N-terminal" evidence="5">
    <location>
        <begin position="22"/>
        <end position="85"/>
    </location>
</feature>
<dbReference type="PANTHER" id="PTHR30624:SF4">
    <property type="entry name" value="METALLOPROTEASE TLDD"/>
    <property type="match status" value="1"/>
</dbReference>
<dbReference type="Pfam" id="PF19290">
    <property type="entry name" value="PmbA_TldD_2nd"/>
    <property type="match status" value="1"/>
</dbReference>
<dbReference type="PANTHER" id="PTHR30624">
    <property type="entry name" value="UNCHARACTERIZED PROTEIN TLDD AND PMBA"/>
    <property type="match status" value="1"/>
</dbReference>
<feature type="domain" description="Metalloprotease TldD/E C-terminal" evidence="6">
    <location>
        <begin position="226"/>
        <end position="458"/>
    </location>
</feature>
<keyword evidence="3" id="KW-0378">Hydrolase</keyword>
<feature type="domain" description="Metalloprotease TldD/E central" evidence="7">
    <location>
        <begin position="113"/>
        <end position="219"/>
    </location>
</feature>
<comment type="similarity">
    <text evidence="1">Belongs to the peptidase U62 family.</text>
</comment>
<dbReference type="Pfam" id="PF01523">
    <property type="entry name" value="PmbA_TldD_1st"/>
    <property type="match status" value="1"/>
</dbReference>
<dbReference type="Pfam" id="PF19289">
    <property type="entry name" value="PmbA_TldD_3rd"/>
    <property type="match status" value="1"/>
</dbReference>
<evidence type="ECO:0000313" key="8">
    <source>
        <dbReference type="EMBL" id="QUH27841.1"/>
    </source>
</evidence>
<dbReference type="FunFam" id="3.30.2290.10:FF:000003">
    <property type="entry name" value="Zinc-dependent protease, TldD/PmbA family"/>
    <property type="match status" value="1"/>
</dbReference>
<dbReference type="EMBL" id="CP058561">
    <property type="protein sequence ID" value="QUH27841.1"/>
    <property type="molecule type" value="Genomic_DNA"/>
</dbReference>
<evidence type="ECO:0000256" key="3">
    <source>
        <dbReference type="ARBA" id="ARBA00022801"/>
    </source>
</evidence>
<dbReference type="GO" id="GO:0008237">
    <property type="term" value="F:metallopeptidase activity"/>
    <property type="evidence" value="ECO:0007669"/>
    <property type="project" value="UniProtKB-KW"/>
</dbReference>
<gene>
    <name evidence="8" type="ORF">HYG85_02480</name>
</gene>
<dbReference type="Proteomes" id="UP000677305">
    <property type="component" value="Chromosome"/>
</dbReference>
<organism evidence="8 9">
    <name type="scientific">Vallitalea guaymasensis</name>
    <dbReference type="NCBI Taxonomy" id="1185412"/>
    <lineage>
        <taxon>Bacteria</taxon>
        <taxon>Bacillati</taxon>
        <taxon>Bacillota</taxon>
        <taxon>Clostridia</taxon>
        <taxon>Lachnospirales</taxon>
        <taxon>Vallitaleaceae</taxon>
        <taxon>Vallitalea</taxon>
    </lineage>
</organism>
<dbReference type="InterPro" id="IPR045570">
    <property type="entry name" value="Metalloprtase-TldD/E_cen_dom"/>
</dbReference>
<evidence type="ECO:0000256" key="1">
    <source>
        <dbReference type="ARBA" id="ARBA00005836"/>
    </source>
</evidence>
<evidence type="ECO:0000259" key="5">
    <source>
        <dbReference type="Pfam" id="PF01523"/>
    </source>
</evidence>
<evidence type="ECO:0000256" key="4">
    <source>
        <dbReference type="ARBA" id="ARBA00023049"/>
    </source>
</evidence>
<protein>
    <submittedName>
        <fullName evidence="8">TldD/PmbA family protein</fullName>
    </submittedName>
</protein>
<dbReference type="PIRSF" id="PIRSF004919">
    <property type="entry name" value="TldD"/>
    <property type="match status" value="1"/>
</dbReference>
<dbReference type="InterPro" id="IPR035068">
    <property type="entry name" value="TldD/PmbA_N"/>
</dbReference>
<proteinExistence type="inferred from homology"/>
<evidence type="ECO:0000256" key="2">
    <source>
        <dbReference type="ARBA" id="ARBA00022670"/>
    </source>
</evidence>
<dbReference type="InterPro" id="IPR002510">
    <property type="entry name" value="Metalloprtase-TldD/E_N"/>
</dbReference>
<dbReference type="InterPro" id="IPR051463">
    <property type="entry name" value="Peptidase_U62_metallo"/>
</dbReference>
<dbReference type="InterPro" id="IPR036059">
    <property type="entry name" value="TldD/PmbA_sf"/>
</dbReference>
<dbReference type="KEGG" id="vgu:HYG85_02480"/>
<keyword evidence="2" id="KW-0645">Protease</keyword>
<evidence type="ECO:0000259" key="7">
    <source>
        <dbReference type="Pfam" id="PF19290"/>
    </source>
</evidence>